<organism evidence="1 2">
    <name type="scientific">Alicyclobacillus sacchari</name>
    <dbReference type="NCBI Taxonomy" id="392010"/>
    <lineage>
        <taxon>Bacteria</taxon>
        <taxon>Bacillati</taxon>
        <taxon>Bacillota</taxon>
        <taxon>Bacilli</taxon>
        <taxon>Bacillales</taxon>
        <taxon>Alicyclobacillaceae</taxon>
        <taxon>Alicyclobacillus</taxon>
    </lineage>
</organism>
<dbReference type="InterPro" id="IPR007813">
    <property type="entry name" value="PilN"/>
</dbReference>
<reference evidence="1 2" key="1">
    <citation type="submission" date="2019-03" db="EMBL/GenBank/DDBJ databases">
        <title>Genomic Encyclopedia of Type Strains, Phase IV (KMG-IV): sequencing the most valuable type-strain genomes for metagenomic binning, comparative biology and taxonomic classification.</title>
        <authorList>
            <person name="Goeker M."/>
        </authorList>
    </citation>
    <scope>NUCLEOTIDE SEQUENCE [LARGE SCALE GENOMIC DNA]</scope>
    <source>
        <strain evidence="1 2">DSM 17974</strain>
    </source>
</reference>
<name>A0A4R8LR50_9BACL</name>
<evidence type="ECO:0000313" key="1">
    <source>
        <dbReference type="EMBL" id="TDY50053.1"/>
    </source>
</evidence>
<proteinExistence type="predicted"/>
<gene>
    <name evidence="1" type="ORF">C7445_10397</name>
</gene>
<accession>A0A4R8LR50</accession>
<comment type="caution">
    <text evidence="1">The sequence shown here is derived from an EMBL/GenBank/DDBJ whole genome shotgun (WGS) entry which is preliminary data.</text>
</comment>
<sequence length="166" mass="17190">MIAAVAACVAFLVVLQQQVGQIASQVANLNTQVQTAERGRSPANHANGVANLQSEIAQAAADRADWAAILQQMDAALSAGMTVDEVQLNGHAMAIMGRSVGVAEVAAFEQNLQRDAFTTSVAFQVAKQPSEVAGQTPHAVFVRGGSTDYAYAYTVTLTLATGGTAQ</sequence>
<dbReference type="Pfam" id="PF05137">
    <property type="entry name" value="PilN"/>
    <property type="match status" value="1"/>
</dbReference>
<evidence type="ECO:0000313" key="2">
    <source>
        <dbReference type="Proteomes" id="UP000294581"/>
    </source>
</evidence>
<dbReference type="Proteomes" id="UP000294581">
    <property type="component" value="Unassembled WGS sequence"/>
</dbReference>
<keyword evidence="2" id="KW-1185">Reference proteome</keyword>
<protein>
    <submittedName>
        <fullName evidence="1">Fimbrial assembly protein PilN</fullName>
    </submittedName>
</protein>
<dbReference type="AlphaFoldDB" id="A0A4R8LR50"/>
<dbReference type="EMBL" id="SORF01000003">
    <property type="protein sequence ID" value="TDY50053.1"/>
    <property type="molecule type" value="Genomic_DNA"/>
</dbReference>